<dbReference type="EMBL" id="JACDQQ010000263">
    <property type="protein sequence ID" value="MBA0083859.1"/>
    <property type="molecule type" value="Genomic_DNA"/>
</dbReference>
<evidence type="ECO:0000313" key="2">
    <source>
        <dbReference type="Proteomes" id="UP000567293"/>
    </source>
</evidence>
<dbReference type="GO" id="GO:0071771">
    <property type="term" value="F:aldehyde oxygenase (deformylating) activity"/>
    <property type="evidence" value="ECO:0007669"/>
    <property type="project" value="InterPro"/>
</dbReference>
<dbReference type="AlphaFoldDB" id="A0A7V8NM32"/>
<comment type="caution">
    <text evidence="1">The sequence shown here is derived from an EMBL/GenBank/DDBJ whole genome shotgun (WGS) entry which is preliminary data.</text>
</comment>
<dbReference type="InterPro" id="IPR012347">
    <property type="entry name" value="Ferritin-like"/>
</dbReference>
<keyword evidence="2" id="KW-1185">Reference proteome</keyword>
<name>A0A7V8NM32_9BACT</name>
<dbReference type="CDD" id="cd00657">
    <property type="entry name" value="Ferritin_like"/>
    <property type="match status" value="1"/>
</dbReference>
<sequence length="252" mass="27375">MEPIILPSCSASECTSLGSSAPIWQDVLAQAVTGELLAAMNYTSLSEIARDPRELADALEHAQGERGHAAAFAAEGRKIGVEVGNNVEAKHWKRLREAFLDCITERDFFGCLIVQEIMLESFAVASYARVGKVAPGSVGATFARIAAEEEEHVDHAMAILRAERARDAERFDDKVYRLHLDVMTTLAKMLAKECNDGHCEVCHGSCVKPALGEVSLSAAALRGASLQQYLKTLDRLGLPGEVTLRWVTQLPV</sequence>
<dbReference type="SUPFAM" id="SSF47240">
    <property type="entry name" value="Ferritin-like"/>
    <property type="match status" value="1"/>
</dbReference>
<proteinExistence type="predicted"/>
<protein>
    <submittedName>
        <fullName evidence="1">Ferritin-like domain-containing protein</fullName>
    </submittedName>
</protein>
<evidence type="ECO:0000313" key="1">
    <source>
        <dbReference type="EMBL" id="MBA0083859.1"/>
    </source>
</evidence>
<accession>A0A7V8NM32</accession>
<dbReference type="Proteomes" id="UP000567293">
    <property type="component" value="Unassembled WGS sequence"/>
</dbReference>
<dbReference type="Pfam" id="PF11266">
    <property type="entry name" value="Ald_deCOase"/>
    <property type="match status" value="1"/>
</dbReference>
<reference evidence="1" key="1">
    <citation type="submission" date="2020-06" db="EMBL/GenBank/DDBJ databases">
        <title>Legume-microbial interactions unlock mineral nutrients during tropical forest succession.</title>
        <authorList>
            <person name="Epihov D.Z."/>
        </authorList>
    </citation>
    <scope>NUCLEOTIDE SEQUENCE [LARGE SCALE GENOMIC DNA]</scope>
    <source>
        <strain evidence="1">Pan2503</strain>
    </source>
</reference>
<gene>
    <name evidence="1" type="ORF">HRJ53_02585</name>
</gene>
<organism evidence="1 2">
    <name type="scientific">Candidatus Acidiferrum panamense</name>
    <dbReference type="NCBI Taxonomy" id="2741543"/>
    <lineage>
        <taxon>Bacteria</taxon>
        <taxon>Pseudomonadati</taxon>
        <taxon>Acidobacteriota</taxon>
        <taxon>Terriglobia</taxon>
        <taxon>Candidatus Acidiferrales</taxon>
        <taxon>Candidatus Acidiferrum</taxon>
    </lineage>
</organism>
<dbReference type="Gene3D" id="1.20.1260.10">
    <property type="match status" value="1"/>
</dbReference>
<dbReference type="InterPro" id="IPR022612">
    <property type="entry name" value="Ald_deCOase"/>
</dbReference>
<dbReference type="InterPro" id="IPR009078">
    <property type="entry name" value="Ferritin-like_SF"/>
</dbReference>